<organism evidence="1 2">
    <name type="scientific">Paramecium pentaurelia</name>
    <dbReference type="NCBI Taxonomy" id="43138"/>
    <lineage>
        <taxon>Eukaryota</taxon>
        <taxon>Sar</taxon>
        <taxon>Alveolata</taxon>
        <taxon>Ciliophora</taxon>
        <taxon>Intramacronucleata</taxon>
        <taxon>Oligohymenophorea</taxon>
        <taxon>Peniculida</taxon>
        <taxon>Parameciidae</taxon>
        <taxon>Paramecium</taxon>
    </lineage>
</organism>
<keyword evidence="2" id="KW-1185">Reference proteome</keyword>
<dbReference type="EMBL" id="CAJJDO010000094">
    <property type="protein sequence ID" value="CAD8189441.1"/>
    <property type="molecule type" value="Genomic_DNA"/>
</dbReference>
<evidence type="ECO:0000313" key="2">
    <source>
        <dbReference type="Proteomes" id="UP000689195"/>
    </source>
</evidence>
<protein>
    <submittedName>
        <fullName evidence="1">Uncharacterized protein</fullName>
    </submittedName>
</protein>
<name>A0A8S1WLE4_9CILI</name>
<proteinExistence type="predicted"/>
<sequence length="147" mass="17959">MYQFLCRFKIQQLKPMIKIYLKKSSIQMTIDKQHVWILFLLIFKLDQNMIQQIIKQTYINFRIKQYYCWKPFQQTILMLNNYDCKSEIRQRDGLILIEPSNMREHNRNPEKYIIIGQGITLEKEGGPFILIHYFSQEYCSEDVNFNF</sequence>
<evidence type="ECO:0000313" key="1">
    <source>
        <dbReference type="EMBL" id="CAD8189441.1"/>
    </source>
</evidence>
<reference evidence="1" key="1">
    <citation type="submission" date="2021-01" db="EMBL/GenBank/DDBJ databases">
        <authorList>
            <consortium name="Genoscope - CEA"/>
            <person name="William W."/>
        </authorList>
    </citation>
    <scope>NUCLEOTIDE SEQUENCE</scope>
</reference>
<dbReference type="AlphaFoldDB" id="A0A8S1WLE4"/>
<gene>
    <name evidence="1" type="ORF">PPENT_87.1.T0940027</name>
</gene>
<dbReference type="Proteomes" id="UP000689195">
    <property type="component" value="Unassembled WGS sequence"/>
</dbReference>
<comment type="caution">
    <text evidence="1">The sequence shown here is derived from an EMBL/GenBank/DDBJ whole genome shotgun (WGS) entry which is preliminary data.</text>
</comment>
<accession>A0A8S1WLE4</accession>